<name>A0A2K3MYZ8_TRIPR</name>
<proteinExistence type="inferred from homology"/>
<feature type="active site" description="Proton donor" evidence="7">
    <location>
        <position position="263"/>
    </location>
</feature>
<dbReference type="EMBL" id="ASHM01014030">
    <property type="protein sequence ID" value="PNX95986.1"/>
    <property type="molecule type" value="Genomic_DNA"/>
</dbReference>
<dbReference type="PRINTS" id="PR00707">
    <property type="entry name" value="UBCTHYDRLASE"/>
</dbReference>
<dbReference type="GO" id="GO:0016579">
    <property type="term" value="P:protein deubiquitination"/>
    <property type="evidence" value="ECO:0007669"/>
    <property type="project" value="TreeGrafter"/>
</dbReference>
<dbReference type="PANTHER" id="PTHR10589">
    <property type="entry name" value="UBIQUITIN CARBOXYL-TERMINAL HYDROLASE"/>
    <property type="match status" value="1"/>
</dbReference>
<accession>A0A2K3MYZ8</accession>
<organism evidence="10 11">
    <name type="scientific">Trifolium pratense</name>
    <name type="common">Red clover</name>
    <dbReference type="NCBI Taxonomy" id="57577"/>
    <lineage>
        <taxon>Eukaryota</taxon>
        <taxon>Viridiplantae</taxon>
        <taxon>Streptophyta</taxon>
        <taxon>Embryophyta</taxon>
        <taxon>Tracheophyta</taxon>
        <taxon>Spermatophyta</taxon>
        <taxon>Magnoliopsida</taxon>
        <taxon>eudicotyledons</taxon>
        <taxon>Gunneridae</taxon>
        <taxon>Pentapetalae</taxon>
        <taxon>rosids</taxon>
        <taxon>fabids</taxon>
        <taxon>Fabales</taxon>
        <taxon>Fabaceae</taxon>
        <taxon>Papilionoideae</taxon>
        <taxon>50 kb inversion clade</taxon>
        <taxon>NPAAA clade</taxon>
        <taxon>Hologalegina</taxon>
        <taxon>IRL clade</taxon>
        <taxon>Trifolieae</taxon>
        <taxon>Trifolium</taxon>
    </lineage>
</organism>
<evidence type="ECO:0000256" key="5">
    <source>
        <dbReference type="ARBA" id="ARBA00022801"/>
    </source>
</evidence>
<dbReference type="GO" id="GO:0004843">
    <property type="term" value="F:cysteine-type deubiquitinase activity"/>
    <property type="evidence" value="ECO:0007669"/>
    <property type="project" value="UniProtKB-UniRule"/>
</dbReference>
<dbReference type="Gene3D" id="3.40.532.10">
    <property type="entry name" value="Peptidase C12, ubiquitin carboxyl-terminal hydrolase"/>
    <property type="match status" value="1"/>
</dbReference>
<evidence type="ECO:0000256" key="7">
    <source>
        <dbReference type="PROSITE-ProRule" id="PRU01393"/>
    </source>
</evidence>
<evidence type="ECO:0000259" key="9">
    <source>
        <dbReference type="PROSITE" id="PS52048"/>
    </source>
</evidence>
<dbReference type="PROSITE" id="PS52048">
    <property type="entry name" value="UCH_DOMAIN"/>
    <property type="match status" value="1"/>
</dbReference>
<dbReference type="PANTHER" id="PTHR10589:SF17">
    <property type="entry name" value="UBIQUITIN CARBOXYL-TERMINAL HYDROLASE"/>
    <property type="match status" value="1"/>
</dbReference>
<dbReference type="AlphaFoldDB" id="A0A2K3MYZ8"/>
<evidence type="ECO:0000256" key="6">
    <source>
        <dbReference type="ARBA" id="ARBA00022807"/>
    </source>
</evidence>
<comment type="caution">
    <text evidence="10">The sequence shown here is derived from an EMBL/GenBank/DDBJ whole genome shotgun (WGS) entry which is preliminary data.</text>
</comment>
<dbReference type="GO" id="GO:0005737">
    <property type="term" value="C:cytoplasm"/>
    <property type="evidence" value="ECO:0007669"/>
    <property type="project" value="TreeGrafter"/>
</dbReference>
<dbReference type="STRING" id="57577.A0A2K3MYZ8"/>
<feature type="site" description="Important for enzyme activity" evidence="7">
    <location>
        <position position="278"/>
    </location>
</feature>
<keyword evidence="6 7" id="KW-0788">Thiol protease</keyword>
<evidence type="ECO:0000256" key="4">
    <source>
        <dbReference type="ARBA" id="ARBA00022786"/>
    </source>
</evidence>
<dbReference type="GO" id="GO:0006511">
    <property type="term" value="P:ubiquitin-dependent protein catabolic process"/>
    <property type="evidence" value="ECO:0007669"/>
    <property type="project" value="UniProtKB-UniRule"/>
</dbReference>
<dbReference type="Gene3D" id="3.30.1490.420">
    <property type="entry name" value="Ubiquitin carboxyl-terminal hydrolase, domain 2"/>
    <property type="match status" value="1"/>
</dbReference>
<dbReference type="InterPro" id="IPR038765">
    <property type="entry name" value="Papain-like_cys_pep_sf"/>
</dbReference>
<gene>
    <name evidence="10" type="ORF">L195_g019186</name>
</gene>
<dbReference type="Proteomes" id="UP000236291">
    <property type="component" value="Unassembled WGS sequence"/>
</dbReference>
<feature type="active site" description="Nucleophile" evidence="7">
    <location>
        <position position="92"/>
    </location>
</feature>
<dbReference type="CDD" id="cd09616">
    <property type="entry name" value="Peptidase_C12_UCH_L1_L3"/>
    <property type="match status" value="1"/>
</dbReference>
<dbReference type="InterPro" id="IPR036959">
    <property type="entry name" value="Peptidase_C12_UCH_sf"/>
</dbReference>
<evidence type="ECO:0000256" key="3">
    <source>
        <dbReference type="ARBA" id="ARBA00022670"/>
    </source>
</evidence>
<evidence type="ECO:0000313" key="11">
    <source>
        <dbReference type="Proteomes" id="UP000236291"/>
    </source>
</evidence>
<protein>
    <recommendedName>
        <fullName evidence="8">Ubiquitin carboxyl-terminal hydrolase</fullName>
        <ecNumber evidence="8">3.4.19.12</ecNumber>
    </recommendedName>
</protein>
<comment type="similarity">
    <text evidence="2 7 8">Belongs to the peptidase C12 family.</text>
</comment>
<keyword evidence="5 7" id="KW-0378">Hydrolase</keyword>
<feature type="site" description="Transition state stabilizer" evidence="7">
    <location>
        <position position="86"/>
    </location>
</feature>
<evidence type="ECO:0000313" key="10">
    <source>
        <dbReference type="EMBL" id="PNX95986.1"/>
    </source>
</evidence>
<dbReference type="Pfam" id="PF01088">
    <property type="entry name" value="Peptidase_C12"/>
    <property type="match status" value="2"/>
</dbReference>
<evidence type="ECO:0000256" key="2">
    <source>
        <dbReference type="ARBA" id="ARBA00009326"/>
    </source>
</evidence>
<dbReference type="SUPFAM" id="SSF54001">
    <property type="entry name" value="Cysteine proteinases"/>
    <property type="match status" value="2"/>
</dbReference>
<dbReference type="InterPro" id="IPR001578">
    <property type="entry name" value="Peptidase_C12_UCH"/>
</dbReference>
<reference evidence="10 11" key="2">
    <citation type="journal article" date="2017" name="Front. Plant Sci.">
        <title>Gene Classification and Mining of Molecular Markers Useful in Red Clover (Trifolium pratense) Breeding.</title>
        <authorList>
            <person name="Istvanek J."/>
            <person name="Dluhosova J."/>
            <person name="Dluhos P."/>
            <person name="Patkova L."/>
            <person name="Nedelnik J."/>
            <person name="Repkova J."/>
        </authorList>
    </citation>
    <scope>NUCLEOTIDE SEQUENCE [LARGE SCALE GENOMIC DNA]</scope>
    <source>
        <strain evidence="11">cv. Tatra</strain>
        <tissue evidence="10">Young leaves</tissue>
    </source>
</reference>
<feature type="domain" description="UCH catalytic" evidence="9">
    <location>
        <begin position="5"/>
        <end position="323"/>
    </location>
</feature>
<evidence type="ECO:0000256" key="8">
    <source>
        <dbReference type="RuleBase" id="RU361215"/>
    </source>
</evidence>
<comment type="catalytic activity">
    <reaction evidence="1 7 8">
        <text>Thiol-dependent hydrolysis of ester, thioester, amide, peptide and isopeptide bonds formed by the C-terminal Gly of ubiquitin (a 76-residue protein attached to proteins as an intracellular targeting signal).</text>
        <dbReference type="EC" id="3.4.19.12"/>
    </reaction>
</comment>
<keyword evidence="4 7" id="KW-0833">Ubl conjugation pathway</keyword>
<sequence length="329" mass="36321">MAPKRWLPLEANPDVMNQFLLGLGLQENQAECYDVYGLDDELLEMVPKPVLAVLFLYPLTTKSEEERLQQNNEKREYNNKVYFMKQTVGNACGTIGLLHALGNITSEIKFVEGSFFDKFFKSTANLDPMQRALFLENDSEMEVAHSAAATAGDTEGYVHRTISPNLISVVSGCHHRGVRRLCNFYSFKISLSLFKHHPLVYFSTVHTSGLPMISLSNTHHRSSILKSSSFLSSNAQDLAPSIELAKAKAPSSPKLAVDDVNTHFICFACVDGELYELDGRKSGPISHGPSSPSALLKDAAKAIQSMIQKNPDSLNFNVIAISKKSSDGY</sequence>
<evidence type="ECO:0000256" key="1">
    <source>
        <dbReference type="ARBA" id="ARBA00000707"/>
    </source>
</evidence>
<dbReference type="ExpressionAtlas" id="A0A2K3MYZ8">
    <property type="expression patterns" value="baseline"/>
</dbReference>
<dbReference type="EC" id="3.4.19.12" evidence="8"/>
<keyword evidence="3 7" id="KW-0645">Protease</keyword>
<reference evidence="10 11" key="1">
    <citation type="journal article" date="2014" name="Am. J. Bot.">
        <title>Genome assembly and annotation for red clover (Trifolium pratense; Fabaceae).</title>
        <authorList>
            <person name="Istvanek J."/>
            <person name="Jaros M."/>
            <person name="Krenek A."/>
            <person name="Repkova J."/>
        </authorList>
    </citation>
    <scope>NUCLEOTIDE SEQUENCE [LARGE SCALE GENOMIC DNA]</scope>
    <source>
        <strain evidence="11">cv. Tatra</strain>
        <tissue evidence="10">Young leaves</tissue>
    </source>
</reference>